<dbReference type="PROSITE" id="PS00359">
    <property type="entry name" value="RIBOSOMAL_L11"/>
    <property type="match status" value="1"/>
</dbReference>
<feature type="domain" description="Large ribosomal subunit protein uL11 C-terminal" evidence="8">
    <location>
        <begin position="68"/>
        <end position="135"/>
    </location>
</feature>
<evidence type="ECO:0000256" key="6">
    <source>
        <dbReference type="HAMAP-Rule" id="MF_00736"/>
    </source>
</evidence>
<evidence type="ECO:0000313" key="13">
    <source>
        <dbReference type="Proteomes" id="UP000590964"/>
    </source>
</evidence>
<dbReference type="GO" id="GO:0070180">
    <property type="term" value="F:large ribosomal subunit rRNA binding"/>
    <property type="evidence" value="ECO:0007669"/>
    <property type="project" value="UniProtKB-UniRule"/>
</dbReference>
<dbReference type="Gene3D" id="1.10.10.250">
    <property type="entry name" value="Ribosomal protein L11, C-terminal domain"/>
    <property type="match status" value="1"/>
</dbReference>
<dbReference type="InterPro" id="IPR020783">
    <property type="entry name" value="Ribosomal_uL11_C"/>
</dbReference>
<name>A0A7J4JVH7_9ARCH</name>
<dbReference type="Pfam" id="PF03946">
    <property type="entry name" value="Ribosomal_L11_N"/>
    <property type="match status" value="1"/>
</dbReference>
<dbReference type="SMART" id="SM00649">
    <property type="entry name" value="RL11"/>
    <property type="match status" value="1"/>
</dbReference>
<dbReference type="Proteomes" id="UP000680185">
    <property type="component" value="Unassembled WGS sequence"/>
</dbReference>
<keyword evidence="2 6" id="KW-0699">rRNA-binding</keyword>
<evidence type="ECO:0000259" key="8">
    <source>
        <dbReference type="Pfam" id="PF00298"/>
    </source>
</evidence>
<gene>
    <name evidence="6" type="primary">rpl11</name>
    <name evidence="10" type="ORF">HA222_02300</name>
    <name evidence="11" type="ORF">HA227_03010</name>
    <name evidence="12" type="ORF">J4478_05255</name>
</gene>
<evidence type="ECO:0000313" key="11">
    <source>
        <dbReference type="EMBL" id="HIH33199.1"/>
    </source>
</evidence>
<dbReference type="EMBL" id="JAGVWB010000039">
    <property type="protein sequence ID" value="MBS3058778.1"/>
    <property type="molecule type" value="Genomic_DNA"/>
</dbReference>
<dbReference type="NCBIfam" id="NF002232">
    <property type="entry name" value="PRK01143.1"/>
    <property type="match status" value="1"/>
</dbReference>
<keyword evidence="5 6" id="KW-0687">Ribonucleoprotein</keyword>
<comment type="subunit">
    <text evidence="6">Part of the ribosomal stalk of the 50S ribosomal subunit. Interacts with L10 and the large rRNA to form the base of the stalk. L10 forms an elongated spine to which L12 dimers bind in a sequential fashion forming a multimeric L10(L12)X complex.</text>
</comment>
<reference evidence="12" key="2">
    <citation type="submission" date="2021-03" db="EMBL/GenBank/DDBJ databases">
        <authorList>
            <person name="Jaffe A."/>
        </authorList>
    </citation>
    <scope>NUCLEOTIDE SEQUENCE</scope>
    <source>
        <strain evidence="12">RIFCSPLOWO2_01_FULL_43_13</strain>
    </source>
</reference>
<protein>
    <recommendedName>
        <fullName evidence="6">Large ribosomal subunit protein uL11</fullName>
    </recommendedName>
</protein>
<evidence type="ECO:0000313" key="12">
    <source>
        <dbReference type="EMBL" id="MBS3058778.1"/>
    </source>
</evidence>
<evidence type="ECO:0000256" key="5">
    <source>
        <dbReference type="ARBA" id="ARBA00023274"/>
    </source>
</evidence>
<dbReference type="AlphaFoldDB" id="A0A7J4JVH7"/>
<evidence type="ECO:0000313" key="10">
    <source>
        <dbReference type="EMBL" id="HIH21474.1"/>
    </source>
</evidence>
<organism evidence="10 13">
    <name type="scientific">Candidatus Iainarchaeum sp</name>
    <dbReference type="NCBI Taxonomy" id="3101447"/>
    <lineage>
        <taxon>Archaea</taxon>
        <taxon>Candidatus Iainarchaeota</taxon>
        <taxon>Candidatus Iainarchaeia</taxon>
        <taxon>Candidatus Iainarchaeales</taxon>
        <taxon>Candidatus Iainarchaeaceae</taxon>
        <taxon>Candidatus Iainarchaeum</taxon>
    </lineage>
</organism>
<comment type="similarity">
    <text evidence="1 6 7">Belongs to the universal ribosomal protein uL11 family.</text>
</comment>
<dbReference type="InterPro" id="IPR000911">
    <property type="entry name" value="Ribosomal_uL11"/>
</dbReference>
<evidence type="ECO:0000256" key="1">
    <source>
        <dbReference type="ARBA" id="ARBA00010537"/>
    </source>
</evidence>
<dbReference type="PANTHER" id="PTHR11661">
    <property type="entry name" value="60S RIBOSOMAL PROTEIN L12"/>
    <property type="match status" value="1"/>
</dbReference>
<sequence>MSDIKAMIEAGKATAGAPLGPALGPLGVNIGAVVAEINEKTKAFAGMKVPVIVSVDSRTKAFEIKVGSPPASALIIKELGIQKGAANPKLEKVGNMTLAQLKKIAEMKISSLNSSKLKSAMKEIAGTAKQMGITIEGKDAREIIKEIGSGMHDELIGE</sequence>
<dbReference type="SUPFAM" id="SSF46906">
    <property type="entry name" value="Ribosomal protein L11, C-terminal domain"/>
    <property type="match status" value="1"/>
</dbReference>
<dbReference type="InterPro" id="IPR020784">
    <property type="entry name" value="Ribosomal_uL11_N"/>
</dbReference>
<dbReference type="CDD" id="cd00349">
    <property type="entry name" value="Ribosomal_L11"/>
    <property type="match status" value="1"/>
</dbReference>
<evidence type="ECO:0000256" key="4">
    <source>
        <dbReference type="ARBA" id="ARBA00022980"/>
    </source>
</evidence>
<keyword evidence="3 6" id="KW-0694">RNA-binding</keyword>
<dbReference type="InterPro" id="IPR036769">
    <property type="entry name" value="Ribosomal_uL11_C_sf"/>
</dbReference>
<proteinExistence type="inferred from homology"/>
<feature type="domain" description="Large ribosomal subunit protein uL11 N-terminal" evidence="9">
    <location>
        <begin position="4"/>
        <end position="58"/>
    </location>
</feature>
<dbReference type="GO" id="GO:0003735">
    <property type="term" value="F:structural constituent of ribosome"/>
    <property type="evidence" value="ECO:0007669"/>
    <property type="project" value="InterPro"/>
</dbReference>
<evidence type="ECO:0000256" key="3">
    <source>
        <dbReference type="ARBA" id="ARBA00022884"/>
    </source>
</evidence>
<dbReference type="HAMAP" id="MF_00736">
    <property type="entry name" value="Ribosomal_uL11"/>
    <property type="match status" value="1"/>
</dbReference>
<evidence type="ECO:0000259" key="9">
    <source>
        <dbReference type="Pfam" id="PF03946"/>
    </source>
</evidence>
<comment type="caution">
    <text evidence="10">The sequence shown here is derived from an EMBL/GenBank/DDBJ whole genome shotgun (WGS) entry which is preliminary data.</text>
</comment>
<dbReference type="InterPro" id="IPR020785">
    <property type="entry name" value="Ribosomal_uL11_CS"/>
</dbReference>
<dbReference type="InterPro" id="IPR036796">
    <property type="entry name" value="Ribosomal_uL11_N_sf"/>
</dbReference>
<keyword evidence="4 6" id="KW-0689">Ribosomal protein</keyword>
<dbReference type="GO" id="GO:0015934">
    <property type="term" value="C:large ribosomal subunit"/>
    <property type="evidence" value="ECO:0007669"/>
    <property type="project" value="TreeGrafter"/>
</dbReference>
<dbReference type="Pfam" id="PF00298">
    <property type="entry name" value="Ribosomal_L11"/>
    <property type="match status" value="1"/>
</dbReference>
<comment type="function">
    <text evidence="6">Forms part of the ribosomal stalk which helps the ribosome interact with GTP-bound translation factors.</text>
</comment>
<dbReference type="GO" id="GO:0006412">
    <property type="term" value="P:translation"/>
    <property type="evidence" value="ECO:0007669"/>
    <property type="project" value="UniProtKB-UniRule"/>
</dbReference>
<dbReference type="EMBL" id="DUFJ01000068">
    <property type="protein sequence ID" value="HIH33199.1"/>
    <property type="molecule type" value="Genomic_DNA"/>
</dbReference>
<dbReference type="Gene3D" id="3.30.1550.10">
    <property type="entry name" value="Ribosomal protein L11/L12, N-terminal domain"/>
    <property type="match status" value="1"/>
</dbReference>
<dbReference type="Proteomes" id="UP000527315">
    <property type="component" value="Unassembled WGS sequence"/>
</dbReference>
<evidence type="ECO:0000256" key="7">
    <source>
        <dbReference type="RuleBase" id="RU003978"/>
    </source>
</evidence>
<accession>A0A7J4JVH7</accession>
<dbReference type="EMBL" id="DUFW01000032">
    <property type="protein sequence ID" value="HIH21474.1"/>
    <property type="molecule type" value="Genomic_DNA"/>
</dbReference>
<dbReference type="SUPFAM" id="SSF54747">
    <property type="entry name" value="Ribosomal L11/L12e N-terminal domain"/>
    <property type="match status" value="1"/>
</dbReference>
<evidence type="ECO:0000256" key="2">
    <source>
        <dbReference type="ARBA" id="ARBA00022730"/>
    </source>
</evidence>
<reference evidence="12" key="3">
    <citation type="submission" date="2021-05" db="EMBL/GenBank/DDBJ databases">
        <title>Protein family content uncovers lineage relationships and bacterial pathway maintenance mechanisms in DPANN archaea.</title>
        <authorList>
            <person name="Castelle C.J."/>
            <person name="Meheust R."/>
            <person name="Jaffe A.L."/>
            <person name="Seitz K."/>
            <person name="Gong X."/>
            <person name="Baker B.J."/>
            <person name="Banfield J.F."/>
        </authorList>
    </citation>
    <scope>NUCLEOTIDE SEQUENCE</scope>
    <source>
        <strain evidence="12">RIFCSPLOWO2_01_FULL_43_13</strain>
    </source>
</reference>
<dbReference type="Proteomes" id="UP000590964">
    <property type="component" value="Unassembled WGS sequence"/>
</dbReference>
<reference evidence="10" key="1">
    <citation type="journal article" date="2020" name="bioRxiv">
        <title>A rank-normalized archaeal taxonomy based on genome phylogeny resolves widespread incomplete and uneven classifications.</title>
        <authorList>
            <person name="Rinke C."/>
            <person name="Chuvochina M."/>
            <person name="Mussig A.J."/>
            <person name="Chaumeil P.-A."/>
            <person name="Waite D.W."/>
            <person name="Whitman W.B."/>
            <person name="Parks D.H."/>
            <person name="Hugenholtz P."/>
        </authorList>
    </citation>
    <scope>NUCLEOTIDE SEQUENCE</scope>
    <source>
        <strain evidence="11">UBA10036</strain>
        <strain evidence="10">UBA10191</strain>
    </source>
</reference>
<dbReference type="PANTHER" id="PTHR11661:SF1">
    <property type="entry name" value="LARGE RIBOSOMAL SUBUNIT PROTEIN UL11M"/>
    <property type="match status" value="1"/>
</dbReference>